<accession>K2NU65</accession>
<evidence type="ECO:0000256" key="2">
    <source>
        <dbReference type="ARBA" id="ARBA00004123"/>
    </source>
</evidence>
<evidence type="ECO:0000313" key="22">
    <source>
        <dbReference type="Proteomes" id="UP000007350"/>
    </source>
</evidence>
<dbReference type="GO" id="GO:0070192">
    <property type="term" value="P:chromosome organization involved in meiotic cell cycle"/>
    <property type="evidence" value="ECO:0007669"/>
    <property type="project" value="TreeGrafter"/>
</dbReference>
<dbReference type="GO" id="GO:0046872">
    <property type="term" value="F:metal ion binding"/>
    <property type="evidence" value="ECO:0007669"/>
    <property type="project" value="UniProtKB-KW"/>
</dbReference>
<dbReference type="EMBL" id="AHKC01005523">
    <property type="protein sequence ID" value="EKF38521.1"/>
    <property type="molecule type" value="Genomic_DNA"/>
</dbReference>
<dbReference type="Pfam" id="PF13476">
    <property type="entry name" value="AAA_23"/>
    <property type="match status" value="1"/>
</dbReference>
<gene>
    <name evidence="21" type="ORF">MOQ_001270</name>
</gene>
<evidence type="ECO:0000256" key="3">
    <source>
        <dbReference type="ARBA" id="ARBA00004286"/>
    </source>
</evidence>
<feature type="coiled-coil region" evidence="19">
    <location>
        <begin position="1017"/>
        <end position="1131"/>
    </location>
</feature>
<organism evidence="21 22">
    <name type="scientific">Trypanosoma cruzi marinkellei</name>
    <dbReference type="NCBI Taxonomy" id="85056"/>
    <lineage>
        <taxon>Eukaryota</taxon>
        <taxon>Discoba</taxon>
        <taxon>Euglenozoa</taxon>
        <taxon>Kinetoplastea</taxon>
        <taxon>Metakinetoplastina</taxon>
        <taxon>Trypanosomatida</taxon>
        <taxon>Trypanosomatidae</taxon>
        <taxon>Trypanosoma</taxon>
        <taxon>Schizotrypanum</taxon>
    </lineage>
</organism>
<dbReference type="GO" id="GO:0003691">
    <property type="term" value="F:double-stranded telomeric DNA binding"/>
    <property type="evidence" value="ECO:0007669"/>
    <property type="project" value="TreeGrafter"/>
</dbReference>
<comment type="cofactor">
    <cofactor evidence="1">
        <name>Zn(2+)</name>
        <dbReference type="ChEBI" id="CHEBI:29105"/>
    </cofactor>
</comment>
<dbReference type="GO" id="GO:0006302">
    <property type="term" value="P:double-strand break repair"/>
    <property type="evidence" value="ECO:0007669"/>
    <property type="project" value="InterPro"/>
</dbReference>
<keyword evidence="9" id="KW-0227">DNA damage</keyword>
<feature type="coiled-coil region" evidence="19">
    <location>
        <begin position="316"/>
        <end position="350"/>
    </location>
</feature>
<dbReference type="GO" id="GO:0030870">
    <property type="term" value="C:Mre11 complex"/>
    <property type="evidence" value="ECO:0007669"/>
    <property type="project" value="InterPro"/>
</dbReference>
<dbReference type="Proteomes" id="UP000007350">
    <property type="component" value="Unassembled WGS sequence"/>
</dbReference>
<sequence>MTSIEQIQISGVRSFDPNPAHRQTIVFQKPLTVILGKNGAGKTTIIEALLNACTGQMPPGSGSEKSSFVYDPKVMGETDVKAQIRLLFTGRGGKVMQVIRSFQALRTRTKTTFTTLDSTVAFQDTATGKVLSSTYRANDVDRAVPEMLGVSPAVLEHVIFCHQEDANWPLLPPKEVKKIFDEIFAATRYVLALDRLRENSKEFRRQQKEHEANLMALREHREQAQQLTGDIAAKEELVRTIQQRAKSLEPQLKELHAVTAALSAVEQGAEGLAREAAMIQGRIDEKQESLSRMTLPPTTLTIEEMLEFKQGFVERIKGVEADASDKVNLLEKAEAKKQQCEETALRLRSTTEFLEQQERQYKENCMELQGIVKNLSTGLVLGDDDMCEEGLQRVSDHLNAELQMLKAERDKTLKEFDDEKKLLEDQRNMLLRSMDADNKEKDMKEDQLKHLHQRVVSTEEALGKLKPYVGATHIESLKKTISDLEQRLEVMEELKKKGESYKQRQDILQRIDAQNRIVAGLRQELARHKECLGGEAEMNLLRTQIAEKEGFLEAEMKETLVPELSNFGHEMTEGRSLSQISLLIEQLREQKLGVLRVIQTEHGELDRQIAVLQQNQSQRMEEIMRENSELQRKRTSCVKALDGLGEIEHFEAVLEKARDLLQAARNRHHALEAMSTCYANFVQVAREEGKCPVCDRVFTDELALANFVDLNERHHGASPEMIEKAHLEVTEAEERVRILESLEADVHDVRRLASSVPHLELLVTSINEELANKSVLLEDAERKREDVEHQLKRVQDLMRTAIDLNAVACDIRALRQQLSRREAAIKEIQAEVVTAAGGGGGAGGGARTYEEVSTEYESANTELHRLNVMLNEAQRREDGESDQVAASELNARRAEYYKLEMKWMRQGELEEVLARYKGEEKGYRERIAVINAEQEGLRERLQRLQGRLDTLQQARQDAECAAQQGRIGKIEESMRMLAGIVPKMRDYFASKHGEQLFSAREQLQLAETSRLRAVDEVRQLREAIQESRRVVDEQHRQAAEVGKHIEAFEKRRSIDEDQARLQEVERSLTEMKSREIRGVAAILGADVIAGETVSRIRELIREKVSELERSRAQQEGNVEAMMQDITNLRSQLAREKYHDIEKRYRSTFLKVQTTEIAVADIEKYYRALEKAVQSYHQEKIAQINQILADLWRQTYKGSDIDTVELRSEDDVTSTTARRSYSYRVVMKRGNSEMDMRGRCSAGQKVLASVLIRLALSEAFCCDCGILALDEPTTNLDEDNARSLAESLRLLIENHRAVKHFQLIVITHDEQFVRALGGQALDTFYYIHKDREGAFSVIEERTFDQLFAA</sequence>
<comment type="similarity">
    <text evidence="4">Belongs to the SMC family. RAD50 subfamily.</text>
</comment>
<feature type="domain" description="Rad50/SbcC-type AAA" evidence="20">
    <location>
        <begin position="6"/>
        <end position="232"/>
    </location>
</feature>
<dbReference type="InterPro" id="IPR038729">
    <property type="entry name" value="Rad50/SbcC_AAA"/>
</dbReference>
<keyword evidence="17" id="KW-0469">Meiosis</keyword>
<evidence type="ECO:0000256" key="17">
    <source>
        <dbReference type="ARBA" id="ARBA00023254"/>
    </source>
</evidence>
<evidence type="ECO:0000256" key="12">
    <source>
        <dbReference type="ARBA" id="ARBA00022840"/>
    </source>
</evidence>
<evidence type="ECO:0000256" key="5">
    <source>
        <dbReference type="ARBA" id="ARBA00017893"/>
    </source>
</evidence>
<evidence type="ECO:0000256" key="11">
    <source>
        <dbReference type="ARBA" id="ARBA00022833"/>
    </source>
</evidence>
<evidence type="ECO:0000256" key="16">
    <source>
        <dbReference type="ARBA" id="ARBA00023242"/>
    </source>
</evidence>
<evidence type="ECO:0000313" key="21">
    <source>
        <dbReference type="EMBL" id="EKF38521.1"/>
    </source>
</evidence>
<dbReference type="PANTHER" id="PTHR18867">
    <property type="entry name" value="RAD50"/>
    <property type="match status" value="1"/>
</dbReference>
<feature type="coiled-coil region" evidence="19">
    <location>
        <begin position="193"/>
        <end position="244"/>
    </location>
</feature>
<feature type="coiled-coil region" evidence="19">
    <location>
        <begin position="613"/>
        <end position="674"/>
    </location>
</feature>
<dbReference type="OrthoDB" id="18797at2759"/>
<evidence type="ECO:0000256" key="7">
    <source>
        <dbReference type="ARBA" id="ARBA00022723"/>
    </source>
</evidence>
<dbReference type="GO" id="GO:0016887">
    <property type="term" value="F:ATP hydrolysis activity"/>
    <property type="evidence" value="ECO:0007669"/>
    <property type="project" value="InterPro"/>
</dbReference>
<proteinExistence type="inferred from homology"/>
<dbReference type="NCBIfam" id="TIGR00606">
    <property type="entry name" value="rad50"/>
    <property type="match status" value="1"/>
</dbReference>
<evidence type="ECO:0000256" key="9">
    <source>
        <dbReference type="ARBA" id="ARBA00022763"/>
    </source>
</evidence>
<protein>
    <recommendedName>
        <fullName evidence="5">DNA repair protein RAD50</fullName>
    </recommendedName>
</protein>
<dbReference type="GO" id="GO:0005524">
    <property type="term" value="F:ATP binding"/>
    <property type="evidence" value="ECO:0007669"/>
    <property type="project" value="UniProtKB-KW"/>
</dbReference>
<evidence type="ECO:0000256" key="13">
    <source>
        <dbReference type="ARBA" id="ARBA00022842"/>
    </source>
</evidence>
<keyword evidence="10" id="KW-0378">Hydrolase</keyword>
<evidence type="ECO:0000256" key="14">
    <source>
        <dbReference type="ARBA" id="ARBA00023054"/>
    </source>
</evidence>
<evidence type="ECO:0000256" key="15">
    <source>
        <dbReference type="ARBA" id="ARBA00023204"/>
    </source>
</evidence>
<reference evidence="21 22" key="1">
    <citation type="journal article" date="2012" name="BMC Genomics">
        <title>Comparative genomic analysis of human infective Trypanosoma cruzi lineages with the bat-restricted subspecies T. cruzi marinkellei.</title>
        <authorList>
            <person name="Franzen O."/>
            <person name="Talavera-Lopez C."/>
            <person name="Ochaya S."/>
            <person name="Butler C.E."/>
            <person name="Messenger L.A."/>
            <person name="Lewis M.D."/>
            <person name="Llewellyn M.S."/>
            <person name="Marinkelle C.J."/>
            <person name="Tyler K.M."/>
            <person name="Miles M.A."/>
            <person name="Andersson B."/>
        </authorList>
    </citation>
    <scope>NUCLEOTIDE SEQUENCE [LARGE SCALE GENOMIC DNA]</scope>
    <source>
        <strain evidence="21 22">B7</strain>
    </source>
</reference>
<dbReference type="GO" id="GO:0051880">
    <property type="term" value="F:G-quadruplex DNA binding"/>
    <property type="evidence" value="ECO:0007669"/>
    <property type="project" value="TreeGrafter"/>
</dbReference>
<keyword evidence="15" id="KW-0234">DNA repair</keyword>
<dbReference type="GO" id="GO:0043047">
    <property type="term" value="F:single-stranded telomeric DNA binding"/>
    <property type="evidence" value="ECO:0007669"/>
    <property type="project" value="TreeGrafter"/>
</dbReference>
<keyword evidence="14 19" id="KW-0175">Coiled coil</keyword>
<keyword evidence="7" id="KW-0479">Metal-binding</keyword>
<evidence type="ECO:0000256" key="8">
    <source>
        <dbReference type="ARBA" id="ARBA00022741"/>
    </source>
</evidence>
<dbReference type="InterPro" id="IPR004584">
    <property type="entry name" value="Rad50_eukaryotes"/>
</dbReference>
<evidence type="ECO:0000256" key="6">
    <source>
        <dbReference type="ARBA" id="ARBA00022454"/>
    </source>
</evidence>
<feature type="coiled-coil region" evidence="19">
    <location>
        <begin position="927"/>
        <end position="961"/>
    </location>
</feature>
<dbReference type="Gene3D" id="3.40.50.300">
    <property type="entry name" value="P-loop containing nucleotide triphosphate hydrolases"/>
    <property type="match status" value="2"/>
</dbReference>
<dbReference type="GO" id="GO:0007004">
    <property type="term" value="P:telomere maintenance via telomerase"/>
    <property type="evidence" value="ECO:0007669"/>
    <property type="project" value="TreeGrafter"/>
</dbReference>
<evidence type="ECO:0000259" key="20">
    <source>
        <dbReference type="Pfam" id="PF13476"/>
    </source>
</evidence>
<evidence type="ECO:0000256" key="19">
    <source>
        <dbReference type="SAM" id="Coils"/>
    </source>
</evidence>
<evidence type="ECO:0000256" key="18">
    <source>
        <dbReference type="ARBA" id="ARBA00049360"/>
    </source>
</evidence>
<keyword evidence="11" id="KW-0862">Zinc</keyword>
<dbReference type="GO" id="GO:0000722">
    <property type="term" value="P:telomere maintenance via recombination"/>
    <property type="evidence" value="ECO:0007669"/>
    <property type="project" value="TreeGrafter"/>
</dbReference>
<dbReference type="Pfam" id="PF13558">
    <property type="entry name" value="SbcC_Walker_B"/>
    <property type="match status" value="1"/>
</dbReference>
<dbReference type="FunFam" id="3.40.50.300:FF:000593">
    <property type="entry name" value="DNA repair protein RAD50"/>
    <property type="match status" value="1"/>
</dbReference>
<feature type="coiled-coil region" evidence="19">
    <location>
        <begin position="388"/>
        <end position="433"/>
    </location>
</feature>
<comment type="subcellular location">
    <subcellularLocation>
        <location evidence="3">Chromosome</location>
    </subcellularLocation>
    <subcellularLocation>
        <location evidence="2">Nucleus</location>
    </subcellularLocation>
</comment>
<keyword evidence="8" id="KW-0547">Nucleotide-binding</keyword>
<comment type="caution">
    <text evidence="21">The sequence shown here is derived from an EMBL/GenBank/DDBJ whole genome shotgun (WGS) entry which is preliminary data.</text>
</comment>
<dbReference type="PANTHER" id="PTHR18867:SF12">
    <property type="entry name" value="DNA REPAIR PROTEIN RAD50"/>
    <property type="match status" value="1"/>
</dbReference>
<evidence type="ECO:0000256" key="4">
    <source>
        <dbReference type="ARBA" id="ARBA00009439"/>
    </source>
</evidence>
<evidence type="ECO:0000256" key="10">
    <source>
        <dbReference type="ARBA" id="ARBA00022801"/>
    </source>
</evidence>
<feature type="coiled-coil region" evidence="19">
    <location>
        <begin position="722"/>
        <end position="876"/>
    </location>
</feature>
<keyword evidence="12" id="KW-0067">ATP-binding</keyword>
<dbReference type="GO" id="GO:0000794">
    <property type="term" value="C:condensed nuclear chromosome"/>
    <property type="evidence" value="ECO:0007669"/>
    <property type="project" value="TreeGrafter"/>
</dbReference>
<dbReference type="SUPFAM" id="SSF52540">
    <property type="entry name" value="P-loop containing nucleoside triphosphate hydrolases"/>
    <property type="match status" value="1"/>
</dbReference>
<dbReference type="InterPro" id="IPR027417">
    <property type="entry name" value="P-loop_NTPase"/>
</dbReference>
<comment type="catalytic activity">
    <reaction evidence="18">
        <text>ATP + H2O = ADP + phosphate + H(+)</text>
        <dbReference type="Rhea" id="RHEA:13065"/>
        <dbReference type="ChEBI" id="CHEBI:15377"/>
        <dbReference type="ChEBI" id="CHEBI:15378"/>
        <dbReference type="ChEBI" id="CHEBI:30616"/>
        <dbReference type="ChEBI" id="CHEBI:43474"/>
        <dbReference type="ChEBI" id="CHEBI:456216"/>
    </reaction>
</comment>
<keyword evidence="13" id="KW-0460">Magnesium</keyword>
<keyword evidence="22" id="KW-1185">Reference proteome</keyword>
<evidence type="ECO:0000256" key="1">
    <source>
        <dbReference type="ARBA" id="ARBA00001947"/>
    </source>
</evidence>
<name>K2NU65_TRYCR</name>
<keyword evidence="6" id="KW-0158">Chromosome</keyword>
<keyword evidence="16" id="KW-0539">Nucleus</keyword>